<dbReference type="GO" id="GO:0000155">
    <property type="term" value="F:phosphorelay sensor kinase activity"/>
    <property type="evidence" value="ECO:0007669"/>
    <property type="project" value="InterPro"/>
</dbReference>
<evidence type="ECO:0000256" key="3">
    <source>
        <dbReference type="ARBA" id="ARBA00023012"/>
    </source>
</evidence>
<protein>
    <submittedName>
        <fullName evidence="5">PAS domain S-box protein</fullName>
    </submittedName>
</protein>
<dbReference type="Proteomes" id="UP000586918">
    <property type="component" value="Unassembled WGS sequence"/>
</dbReference>
<dbReference type="GO" id="GO:0016020">
    <property type="term" value="C:membrane"/>
    <property type="evidence" value="ECO:0007669"/>
    <property type="project" value="InterPro"/>
</dbReference>
<dbReference type="GO" id="GO:0006355">
    <property type="term" value="P:regulation of DNA-templated transcription"/>
    <property type="evidence" value="ECO:0007669"/>
    <property type="project" value="InterPro"/>
</dbReference>
<dbReference type="AlphaFoldDB" id="A0A848DS26"/>
<dbReference type="Gene3D" id="1.20.5.1930">
    <property type="match status" value="1"/>
</dbReference>
<dbReference type="RefSeq" id="WP_169416187.1">
    <property type="nucleotide sequence ID" value="NZ_JAAXKZ010000206.1"/>
</dbReference>
<name>A0A848DS26_9PSEU</name>
<organism evidence="5 6">
    <name type="scientific">Pseudonocardia bannensis</name>
    <dbReference type="NCBI Taxonomy" id="630973"/>
    <lineage>
        <taxon>Bacteria</taxon>
        <taxon>Bacillati</taxon>
        <taxon>Actinomycetota</taxon>
        <taxon>Actinomycetes</taxon>
        <taxon>Pseudonocardiales</taxon>
        <taxon>Pseudonocardiaceae</taxon>
        <taxon>Pseudonocardia</taxon>
    </lineage>
</organism>
<dbReference type="Gene3D" id="3.30.450.20">
    <property type="entry name" value="PAS domain"/>
    <property type="match status" value="2"/>
</dbReference>
<dbReference type="Pfam" id="PF00989">
    <property type="entry name" value="PAS"/>
    <property type="match status" value="1"/>
</dbReference>
<dbReference type="Pfam" id="PF07730">
    <property type="entry name" value="HisKA_3"/>
    <property type="match status" value="1"/>
</dbReference>
<dbReference type="CDD" id="cd00130">
    <property type="entry name" value="PAS"/>
    <property type="match status" value="1"/>
</dbReference>
<dbReference type="Gene3D" id="3.30.565.10">
    <property type="entry name" value="Histidine kinase-like ATPase, C-terminal domain"/>
    <property type="match status" value="1"/>
</dbReference>
<accession>A0A848DS26</accession>
<evidence type="ECO:0000313" key="5">
    <source>
        <dbReference type="EMBL" id="NMH95538.1"/>
    </source>
</evidence>
<dbReference type="SUPFAM" id="SSF55785">
    <property type="entry name" value="PYP-like sensor domain (PAS domain)"/>
    <property type="match status" value="2"/>
</dbReference>
<dbReference type="GO" id="GO:0046983">
    <property type="term" value="F:protein dimerization activity"/>
    <property type="evidence" value="ECO:0007669"/>
    <property type="project" value="InterPro"/>
</dbReference>
<dbReference type="Pfam" id="PF13188">
    <property type="entry name" value="PAS_8"/>
    <property type="match status" value="1"/>
</dbReference>
<dbReference type="NCBIfam" id="TIGR00229">
    <property type="entry name" value="sensory_box"/>
    <property type="match status" value="2"/>
</dbReference>
<keyword evidence="1" id="KW-0808">Transferase</keyword>
<dbReference type="PROSITE" id="PS50112">
    <property type="entry name" value="PAS"/>
    <property type="match status" value="2"/>
</dbReference>
<dbReference type="InterPro" id="IPR013767">
    <property type="entry name" value="PAS_fold"/>
</dbReference>
<proteinExistence type="predicted"/>
<keyword evidence="2" id="KW-0418">Kinase</keyword>
<comment type="caution">
    <text evidence="5">The sequence shown here is derived from an EMBL/GenBank/DDBJ whole genome shotgun (WGS) entry which is preliminary data.</text>
</comment>
<dbReference type="InterPro" id="IPR050482">
    <property type="entry name" value="Sensor_HK_TwoCompSys"/>
</dbReference>
<dbReference type="PANTHER" id="PTHR24421:SF56">
    <property type="entry name" value="OXYGEN SENSOR HISTIDINE KINASE RESPONSE REGULATOR DOST"/>
    <property type="match status" value="1"/>
</dbReference>
<gene>
    <name evidence="5" type="ORF">HF519_29155</name>
</gene>
<keyword evidence="6" id="KW-1185">Reference proteome</keyword>
<reference evidence="5 6" key="1">
    <citation type="submission" date="2020-04" db="EMBL/GenBank/DDBJ databases">
        <authorList>
            <person name="Klaysubun C."/>
            <person name="Duangmal K."/>
            <person name="Lipun K."/>
        </authorList>
    </citation>
    <scope>NUCLEOTIDE SEQUENCE [LARGE SCALE GENOMIC DNA]</scope>
    <source>
        <strain evidence="5 6">DSM 45300</strain>
    </source>
</reference>
<evidence type="ECO:0000256" key="2">
    <source>
        <dbReference type="ARBA" id="ARBA00022777"/>
    </source>
</evidence>
<evidence type="ECO:0000256" key="1">
    <source>
        <dbReference type="ARBA" id="ARBA00022679"/>
    </source>
</evidence>
<keyword evidence="3" id="KW-0902">Two-component regulatory system</keyword>
<feature type="domain" description="PAS" evidence="4">
    <location>
        <begin position="18"/>
        <end position="57"/>
    </location>
</feature>
<dbReference type="InterPro" id="IPR000014">
    <property type="entry name" value="PAS"/>
</dbReference>
<sequence>MIARSARLGSVPDLNQLVLDAAPEGVLVLDDSGRIVVATEPAAALIGTEASALIDRTIDGLLTEDPRIGRGTRCDPRSLLRAAGSWRGLRARRADGGEVAVEATVSSLHLAGETMLVAVVREAASEMGDAQLRRVLHALDADADAIFVLDPGTLTYRYVNEGALRLVGYGRERLLRMTPLHLDRTATTEQYHRIVEALEDAPTRPVVRRATLEHRDGTKTAVEETYRWSVPERDGSRWIVVSVRELAARGRVEEAILAEERERIALELNDRVVQRLFAAGLDLQPAVAAVDEEHRTRLAGVVEQLDQAIKDVRSTVFALREPRGAGGVVERVADLVALAGETVGFPLDLRIDGDIEAVPAQVTASLLAVLRAALIDVVRSAAVRAVGVTVTAGRDIELVVSDQDVGIAAPVDERSRADMVDRADRLGGALVVEKTADGGAELRWRVPVRSGRPPRRAAESPAPRH</sequence>
<evidence type="ECO:0000259" key="4">
    <source>
        <dbReference type="PROSITE" id="PS50112"/>
    </source>
</evidence>
<dbReference type="InterPro" id="IPR035965">
    <property type="entry name" value="PAS-like_dom_sf"/>
</dbReference>
<dbReference type="EMBL" id="JAAXKZ010000206">
    <property type="protein sequence ID" value="NMH95538.1"/>
    <property type="molecule type" value="Genomic_DNA"/>
</dbReference>
<dbReference type="InterPro" id="IPR036890">
    <property type="entry name" value="HATPase_C_sf"/>
</dbReference>
<feature type="domain" description="PAS" evidence="4">
    <location>
        <begin position="131"/>
        <end position="175"/>
    </location>
</feature>
<dbReference type="PANTHER" id="PTHR24421">
    <property type="entry name" value="NITRATE/NITRITE SENSOR PROTEIN NARX-RELATED"/>
    <property type="match status" value="1"/>
</dbReference>
<dbReference type="InterPro" id="IPR011712">
    <property type="entry name" value="Sig_transdc_His_kin_sub3_dim/P"/>
</dbReference>
<evidence type="ECO:0000313" key="6">
    <source>
        <dbReference type="Proteomes" id="UP000586918"/>
    </source>
</evidence>
<dbReference type="SMART" id="SM00091">
    <property type="entry name" value="PAS"/>
    <property type="match status" value="2"/>
</dbReference>